<dbReference type="AlphaFoldDB" id="A0A370R1A3"/>
<reference evidence="1 2" key="1">
    <citation type="submission" date="2018-07" db="EMBL/GenBank/DDBJ databases">
        <title>Genomic Encyclopedia of Type Strains, Phase IV (KMG-IV): sequencing the most valuable type-strain genomes for metagenomic binning, comparative biology and taxonomic classification.</title>
        <authorList>
            <person name="Goeker M."/>
        </authorList>
    </citation>
    <scope>NUCLEOTIDE SEQUENCE [LARGE SCALE GENOMIC DNA]</scope>
    <source>
        <strain evidence="1 2">DSM 103736</strain>
    </source>
</reference>
<evidence type="ECO:0000313" key="2">
    <source>
        <dbReference type="Proteomes" id="UP000254848"/>
    </source>
</evidence>
<sequence length="168" mass="19188">MSAVFLHVSGRNKILKHFISAIFFPLLLCWVSVASGKTAITWQSQGFFGFSEHPIADPVSDYHLLLPENGNQKYKRRYTTHQLSALLRFQQGSSLIQARHNTPQPDSLSQALHIPYIPSIKPTLFRTPPLATILNRVRLFPPQQNRLGGWKESNIQYRGKLTYHTCYA</sequence>
<name>A0A370R1A3_9GAMM</name>
<accession>A0A370R1A3</accession>
<protein>
    <submittedName>
        <fullName evidence="1">Uncharacterized protein</fullName>
    </submittedName>
</protein>
<evidence type="ECO:0000313" key="1">
    <source>
        <dbReference type="EMBL" id="RDK95710.1"/>
    </source>
</evidence>
<dbReference type="Proteomes" id="UP000254848">
    <property type="component" value="Unassembled WGS sequence"/>
</dbReference>
<proteinExistence type="predicted"/>
<gene>
    <name evidence="1" type="ORF">C8D90_102191</name>
</gene>
<organism evidence="1 2">
    <name type="scientific">Enterobacillus tribolii</name>
    <dbReference type="NCBI Taxonomy" id="1487935"/>
    <lineage>
        <taxon>Bacteria</taxon>
        <taxon>Pseudomonadati</taxon>
        <taxon>Pseudomonadota</taxon>
        <taxon>Gammaproteobacteria</taxon>
        <taxon>Enterobacterales</taxon>
        <taxon>Hafniaceae</taxon>
        <taxon>Enterobacillus</taxon>
    </lineage>
</organism>
<comment type="caution">
    <text evidence="1">The sequence shown here is derived from an EMBL/GenBank/DDBJ whole genome shotgun (WGS) entry which is preliminary data.</text>
</comment>
<keyword evidence="2" id="KW-1185">Reference proteome</keyword>
<dbReference type="EMBL" id="QRAP01000002">
    <property type="protein sequence ID" value="RDK95710.1"/>
    <property type="molecule type" value="Genomic_DNA"/>
</dbReference>